<evidence type="ECO:0000313" key="6">
    <source>
        <dbReference type="EMBL" id="CAG7818731.1"/>
    </source>
</evidence>
<dbReference type="OrthoDB" id="7440960at2759"/>
<dbReference type="GO" id="GO:0003677">
    <property type="term" value="F:DNA binding"/>
    <property type="evidence" value="ECO:0007669"/>
    <property type="project" value="InterPro"/>
</dbReference>
<feature type="non-terminal residue" evidence="6">
    <location>
        <position position="1"/>
    </location>
</feature>
<sequence length="88" mass="10439">DADKEVEANQNLRSKIYDHFQWNEDQKKFRCLHCKNYYKRNGSNSTGNLIRHLNRKHKNAIIGDKNQEKDSQNLISKYLKPAGFSQEE</sequence>
<keyword evidence="2 4" id="KW-0863">Zinc-finger</keyword>
<organism evidence="6 7">
    <name type="scientific">Allacma fusca</name>
    <dbReference type="NCBI Taxonomy" id="39272"/>
    <lineage>
        <taxon>Eukaryota</taxon>
        <taxon>Metazoa</taxon>
        <taxon>Ecdysozoa</taxon>
        <taxon>Arthropoda</taxon>
        <taxon>Hexapoda</taxon>
        <taxon>Collembola</taxon>
        <taxon>Symphypleona</taxon>
        <taxon>Sminthuridae</taxon>
        <taxon>Allacma</taxon>
    </lineage>
</organism>
<dbReference type="Proteomes" id="UP000708208">
    <property type="component" value="Unassembled WGS sequence"/>
</dbReference>
<evidence type="ECO:0000313" key="7">
    <source>
        <dbReference type="Proteomes" id="UP000708208"/>
    </source>
</evidence>
<protein>
    <recommendedName>
        <fullName evidence="5">BED-type domain-containing protein</fullName>
    </recommendedName>
</protein>
<dbReference type="EMBL" id="CAJVCH010429279">
    <property type="protein sequence ID" value="CAG7818731.1"/>
    <property type="molecule type" value="Genomic_DNA"/>
</dbReference>
<accession>A0A8J2KIL1</accession>
<dbReference type="AlphaFoldDB" id="A0A8J2KIL1"/>
<feature type="domain" description="BED-type" evidence="5">
    <location>
        <begin position="11"/>
        <end position="64"/>
    </location>
</feature>
<evidence type="ECO:0000256" key="2">
    <source>
        <dbReference type="ARBA" id="ARBA00022771"/>
    </source>
</evidence>
<keyword evidence="1" id="KW-0479">Metal-binding</keyword>
<dbReference type="SMART" id="SM00614">
    <property type="entry name" value="ZnF_BED"/>
    <property type="match status" value="1"/>
</dbReference>
<dbReference type="GO" id="GO:0008270">
    <property type="term" value="F:zinc ion binding"/>
    <property type="evidence" value="ECO:0007669"/>
    <property type="project" value="UniProtKB-KW"/>
</dbReference>
<dbReference type="PROSITE" id="PS50808">
    <property type="entry name" value="ZF_BED"/>
    <property type="match status" value="1"/>
</dbReference>
<evidence type="ECO:0000256" key="4">
    <source>
        <dbReference type="PROSITE-ProRule" id="PRU00027"/>
    </source>
</evidence>
<dbReference type="Pfam" id="PF02892">
    <property type="entry name" value="zf-BED"/>
    <property type="match status" value="1"/>
</dbReference>
<evidence type="ECO:0000256" key="3">
    <source>
        <dbReference type="ARBA" id="ARBA00022833"/>
    </source>
</evidence>
<keyword evidence="3" id="KW-0862">Zinc</keyword>
<comment type="caution">
    <text evidence="6">The sequence shown here is derived from an EMBL/GenBank/DDBJ whole genome shotgun (WGS) entry which is preliminary data.</text>
</comment>
<reference evidence="6" key="1">
    <citation type="submission" date="2021-06" db="EMBL/GenBank/DDBJ databases">
        <authorList>
            <person name="Hodson N. C."/>
            <person name="Mongue J. A."/>
            <person name="Jaron S. K."/>
        </authorList>
    </citation>
    <scope>NUCLEOTIDE SEQUENCE</scope>
</reference>
<name>A0A8J2KIL1_9HEXA</name>
<keyword evidence="7" id="KW-1185">Reference proteome</keyword>
<gene>
    <name evidence="6" type="ORF">AFUS01_LOCUS29215</name>
</gene>
<dbReference type="InterPro" id="IPR003656">
    <property type="entry name" value="Znf_BED"/>
</dbReference>
<evidence type="ECO:0000256" key="1">
    <source>
        <dbReference type="ARBA" id="ARBA00022723"/>
    </source>
</evidence>
<proteinExistence type="predicted"/>
<evidence type="ECO:0000259" key="5">
    <source>
        <dbReference type="PROSITE" id="PS50808"/>
    </source>
</evidence>